<dbReference type="SUPFAM" id="SSF50475">
    <property type="entry name" value="FMN-binding split barrel"/>
    <property type="match status" value="1"/>
</dbReference>
<evidence type="ECO:0000313" key="3">
    <source>
        <dbReference type="Proteomes" id="UP001212602"/>
    </source>
</evidence>
<organism evidence="2 3">
    <name type="scientific">Xenophilus arseniciresistens</name>
    <dbReference type="NCBI Taxonomy" id="1283306"/>
    <lineage>
        <taxon>Bacteria</taxon>
        <taxon>Pseudomonadati</taxon>
        <taxon>Pseudomonadota</taxon>
        <taxon>Betaproteobacteria</taxon>
        <taxon>Burkholderiales</taxon>
        <taxon>Comamonadaceae</taxon>
        <taxon>Xenophilus</taxon>
    </lineage>
</organism>
<dbReference type="Gene3D" id="2.30.110.10">
    <property type="entry name" value="Electron Transport, Fmn-binding Protein, Chain A"/>
    <property type="match status" value="1"/>
</dbReference>
<sequence length="167" mass="18578">MTTHANDHARLWDLIKDTRFGMYTHRHAGGMLHSQPLTTQNRSVDEDATLYFFVPRNGEIVSHLAEDDGVNVAYANPDSDSYVSIAGRAMVLEDAARKQALFNAAAKAWFPDGPEDPNLALLAVRIEHAEFWDVKESKVSQLLKIAKAAVTGEARPQLGEHKKLDVR</sequence>
<dbReference type="InterPro" id="IPR052917">
    <property type="entry name" value="Stress-Dev_Protein"/>
</dbReference>
<comment type="caution">
    <text evidence="2">The sequence shown here is derived from an EMBL/GenBank/DDBJ whole genome shotgun (WGS) entry which is preliminary data.</text>
</comment>
<evidence type="ECO:0000313" key="2">
    <source>
        <dbReference type="EMBL" id="MDA7415294.1"/>
    </source>
</evidence>
<dbReference type="PANTHER" id="PTHR34818">
    <property type="entry name" value="PROTEIN BLI-3"/>
    <property type="match status" value="1"/>
</dbReference>
<dbReference type="RefSeq" id="WP_271426554.1">
    <property type="nucleotide sequence ID" value="NZ_JAQIPB010000001.1"/>
</dbReference>
<dbReference type="InterPro" id="IPR012349">
    <property type="entry name" value="Split_barrel_FMN-bd"/>
</dbReference>
<gene>
    <name evidence="2" type="ORF">PGB34_02855</name>
</gene>
<reference evidence="2" key="1">
    <citation type="submission" date="2023-01" db="EMBL/GenBank/DDBJ databases">
        <title>Xenophilus mangrovi sp. nov., isolated from soil of Mangrove nature reserve.</title>
        <authorList>
            <person name="Xu S."/>
            <person name="Liu Z."/>
            <person name="Xu Y."/>
        </authorList>
    </citation>
    <scope>NUCLEOTIDE SEQUENCE</scope>
    <source>
        <strain evidence="2">YW8</strain>
    </source>
</reference>
<protein>
    <submittedName>
        <fullName evidence="2">Pyridoxamine 5'-phosphate oxidase family protein</fullName>
    </submittedName>
</protein>
<name>A0AAE3SXU2_9BURK</name>
<dbReference type="AlphaFoldDB" id="A0AAE3SXU2"/>
<dbReference type="InterPro" id="IPR038725">
    <property type="entry name" value="YdaG_split_barrel_FMN-bd"/>
</dbReference>
<evidence type="ECO:0000259" key="1">
    <source>
        <dbReference type="Pfam" id="PF16242"/>
    </source>
</evidence>
<dbReference type="Proteomes" id="UP001212602">
    <property type="component" value="Unassembled WGS sequence"/>
</dbReference>
<keyword evidence="3" id="KW-1185">Reference proteome</keyword>
<dbReference type="Pfam" id="PF16242">
    <property type="entry name" value="Pyrid_ox_like"/>
    <property type="match status" value="1"/>
</dbReference>
<proteinExistence type="predicted"/>
<accession>A0AAE3SXU2</accession>
<dbReference type="PANTHER" id="PTHR34818:SF1">
    <property type="entry name" value="PROTEIN BLI-3"/>
    <property type="match status" value="1"/>
</dbReference>
<feature type="domain" description="General stress protein FMN-binding split barrel" evidence="1">
    <location>
        <begin position="8"/>
        <end position="154"/>
    </location>
</feature>
<dbReference type="EMBL" id="JAQIPB010000001">
    <property type="protein sequence ID" value="MDA7415294.1"/>
    <property type="molecule type" value="Genomic_DNA"/>
</dbReference>